<dbReference type="CDD" id="cd16321">
    <property type="entry name" value="MraZ_C"/>
    <property type="match status" value="1"/>
</dbReference>
<dbReference type="GO" id="GO:2000143">
    <property type="term" value="P:negative regulation of DNA-templated transcription initiation"/>
    <property type="evidence" value="ECO:0007669"/>
    <property type="project" value="TreeGrafter"/>
</dbReference>
<evidence type="ECO:0000256" key="7">
    <source>
        <dbReference type="HAMAP-Rule" id="MF_01008"/>
    </source>
</evidence>
<evidence type="ECO:0000256" key="1">
    <source>
        <dbReference type="ARBA" id="ARBA00013860"/>
    </source>
</evidence>
<evidence type="ECO:0000313" key="9">
    <source>
        <dbReference type="EMBL" id="KRN76260.1"/>
    </source>
</evidence>
<evidence type="ECO:0000256" key="5">
    <source>
        <dbReference type="ARBA" id="ARBA00023125"/>
    </source>
</evidence>
<proteinExistence type="inferred from homology"/>
<dbReference type="PANTHER" id="PTHR34701">
    <property type="entry name" value="TRANSCRIPTIONAL REGULATOR MRAZ"/>
    <property type="match status" value="1"/>
</dbReference>
<dbReference type="InterPro" id="IPR003444">
    <property type="entry name" value="MraZ"/>
</dbReference>
<name>A0A0R2JPY7_9LACO</name>
<dbReference type="GO" id="GO:0000976">
    <property type="term" value="F:transcription cis-regulatory region binding"/>
    <property type="evidence" value="ECO:0007669"/>
    <property type="project" value="TreeGrafter"/>
</dbReference>
<dbReference type="InterPro" id="IPR035644">
    <property type="entry name" value="MraZ_C"/>
</dbReference>
<keyword evidence="9" id="KW-0131">Cell cycle</keyword>
<dbReference type="Pfam" id="PF02381">
    <property type="entry name" value="MraZ"/>
    <property type="match status" value="2"/>
</dbReference>
<dbReference type="GO" id="GO:0003700">
    <property type="term" value="F:DNA-binding transcription factor activity"/>
    <property type="evidence" value="ECO:0007669"/>
    <property type="project" value="UniProtKB-UniRule"/>
</dbReference>
<sequence>MFMGTYQHSIDTKNRLIIPAKFRNQLGDSFVVTRWMEHSVRAYTQSGWEEFSKKIKALPETNAKARQFKRFVLGGAQEVEFDKQGRITLTKALCEYAELQKETTIFGLGDDSFEIWSSENWQAYEDNVADNFDDIADGLEDLGI</sequence>
<feature type="domain" description="SpoVT-AbrB" evidence="8">
    <location>
        <begin position="5"/>
        <end position="47"/>
    </location>
</feature>
<dbReference type="Proteomes" id="UP000051673">
    <property type="component" value="Unassembled WGS sequence"/>
</dbReference>
<organism evidence="9 10">
    <name type="scientific">Weissella minor</name>
    <dbReference type="NCBI Taxonomy" id="1620"/>
    <lineage>
        <taxon>Bacteria</taxon>
        <taxon>Bacillati</taxon>
        <taxon>Bacillota</taxon>
        <taxon>Bacilli</taxon>
        <taxon>Lactobacillales</taxon>
        <taxon>Lactobacillaceae</taxon>
        <taxon>Weissella</taxon>
    </lineage>
</organism>
<accession>A0A0R2JPY7</accession>
<dbReference type="SUPFAM" id="SSF89447">
    <property type="entry name" value="AbrB/MazE/MraZ-like"/>
    <property type="match status" value="1"/>
</dbReference>
<evidence type="ECO:0000256" key="2">
    <source>
        <dbReference type="ARBA" id="ARBA00022490"/>
    </source>
</evidence>
<dbReference type="OrthoDB" id="9807753at2"/>
<dbReference type="GO" id="GO:0005737">
    <property type="term" value="C:cytoplasm"/>
    <property type="evidence" value="ECO:0007669"/>
    <property type="project" value="UniProtKB-UniRule"/>
</dbReference>
<dbReference type="RefSeq" id="WP_057788433.1">
    <property type="nucleotide sequence ID" value="NZ_CBDALJ010000021.1"/>
</dbReference>
<dbReference type="PANTHER" id="PTHR34701:SF1">
    <property type="entry name" value="TRANSCRIPTIONAL REGULATOR MRAZ"/>
    <property type="match status" value="1"/>
</dbReference>
<dbReference type="InterPro" id="IPR038619">
    <property type="entry name" value="MraZ_sf"/>
</dbReference>
<keyword evidence="6 7" id="KW-0804">Transcription</keyword>
<dbReference type="InterPro" id="IPR007159">
    <property type="entry name" value="SpoVT-AbrB_dom"/>
</dbReference>
<keyword evidence="5 7" id="KW-0238">DNA-binding</keyword>
<reference evidence="9 10" key="1">
    <citation type="journal article" date="2015" name="Genome Announc.">
        <title>Expanding the biotechnology potential of lactobacilli through comparative genomics of 213 strains and associated genera.</title>
        <authorList>
            <person name="Sun Z."/>
            <person name="Harris H.M."/>
            <person name="McCann A."/>
            <person name="Guo C."/>
            <person name="Argimon S."/>
            <person name="Zhang W."/>
            <person name="Yang X."/>
            <person name="Jeffery I.B."/>
            <person name="Cooney J.C."/>
            <person name="Kagawa T.F."/>
            <person name="Liu W."/>
            <person name="Song Y."/>
            <person name="Salvetti E."/>
            <person name="Wrobel A."/>
            <person name="Rasinkangas P."/>
            <person name="Parkhill J."/>
            <person name="Rea M.C."/>
            <person name="O'Sullivan O."/>
            <person name="Ritari J."/>
            <person name="Douillard F.P."/>
            <person name="Paul Ross R."/>
            <person name="Yang R."/>
            <person name="Briner A.E."/>
            <person name="Felis G.E."/>
            <person name="de Vos W.M."/>
            <person name="Barrangou R."/>
            <person name="Klaenhammer T.R."/>
            <person name="Caufield P.W."/>
            <person name="Cui Y."/>
            <person name="Zhang H."/>
            <person name="O'Toole P.W."/>
        </authorList>
    </citation>
    <scope>NUCLEOTIDE SEQUENCE [LARGE SCALE GENOMIC DNA]</scope>
    <source>
        <strain evidence="9 10">DSM 20014</strain>
    </source>
</reference>
<keyword evidence="4 7" id="KW-0805">Transcription regulation</keyword>
<dbReference type="AlphaFoldDB" id="A0A0R2JPY7"/>
<dbReference type="InterPro" id="IPR020603">
    <property type="entry name" value="MraZ_dom"/>
</dbReference>
<dbReference type="STRING" id="1620.IV67_GL000836"/>
<dbReference type="InterPro" id="IPR037914">
    <property type="entry name" value="SpoVT-AbrB_sf"/>
</dbReference>
<dbReference type="InterPro" id="IPR035642">
    <property type="entry name" value="MraZ_N"/>
</dbReference>
<keyword evidence="2 7" id="KW-0963">Cytoplasm</keyword>
<protein>
    <recommendedName>
        <fullName evidence="1 7">Transcriptional regulator MraZ</fullName>
    </recommendedName>
</protein>
<feature type="domain" description="SpoVT-AbrB" evidence="8">
    <location>
        <begin position="76"/>
        <end position="120"/>
    </location>
</feature>
<evidence type="ECO:0000313" key="10">
    <source>
        <dbReference type="Proteomes" id="UP000051673"/>
    </source>
</evidence>
<comment type="subcellular location">
    <subcellularLocation>
        <location evidence="7">Cytoplasm</location>
        <location evidence="7">Nucleoid</location>
    </subcellularLocation>
</comment>
<gene>
    <name evidence="7" type="primary">mraZ</name>
    <name evidence="9" type="ORF">IV67_GL000836</name>
</gene>
<evidence type="ECO:0000256" key="4">
    <source>
        <dbReference type="ARBA" id="ARBA00023015"/>
    </source>
</evidence>
<evidence type="ECO:0000259" key="8">
    <source>
        <dbReference type="PROSITE" id="PS51740"/>
    </source>
</evidence>
<dbReference type="PATRIC" id="fig|1620.3.peg.851"/>
<dbReference type="PROSITE" id="PS51740">
    <property type="entry name" value="SPOVT_ABRB"/>
    <property type="match status" value="2"/>
</dbReference>
<keyword evidence="10" id="KW-1185">Reference proteome</keyword>
<evidence type="ECO:0000256" key="3">
    <source>
        <dbReference type="ARBA" id="ARBA00022737"/>
    </source>
</evidence>
<dbReference type="EMBL" id="JQCD01000030">
    <property type="protein sequence ID" value="KRN76260.1"/>
    <property type="molecule type" value="Genomic_DNA"/>
</dbReference>
<dbReference type="NCBIfam" id="TIGR00242">
    <property type="entry name" value="division/cell wall cluster transcriptional repressor MraZ"/>
    <property type="match status" value="1"/>
</dbReference>
<dbReference type="GO" id="GO:0051301">
    <property type="term" value="P:cell division"/>
    <property type="evidence" value="ECO:0007669"/>
    <property type="project" value="UniProtKB-KW"/>
</dbReference>
<dbReference type="HAMAP" id="MF_01008">
    <property type="entry name" value="MraZ"/>
    <property type="match status" value="1"/>
</dbReference>
<keyword evidence="9" id="KW-0132">Cell division</keyword>
<comment type="caution">
    <text evidence="9">The sequence shown here is derived from an EMBL/GenBank/DDBJ whole genome shotgun (WGS) entry which is preliminary data.</text>
</comment>
<dbReference type="CDD" id="cd16320">
    <property type="entry name" value="MraZ_N"/>
    <property type="match status" value="1"/>
</dbReference>
<dbReference type="GO" id="GO:0009295">
    <property type="term" value="C:nucleoid"/>
    <property type="evidence" value="ECO:0007669"/>
    <property type="project" value="UniProtKB-SubCell"/>
</dbReference>
<comment type="subunit">
    <text evidence="7">Forms oligomers.</text>
</comment>
<keyword evidence="3" id="KW-0677">Repeat</keyword>
<comment type="similarity">
    <text evidence="7">Belongs to the MraZ family.</text>
</comment>
<dbReference type="Gene3D" id="3.40.1550.20">
    <property type="entry name" value="Transcriptional regulator MraZ domain"/>
    <property type="match status" value="1"/>
</dbReference>
<evidence type="ECO:0000256" key="6">
    <source>
        <dbReference type="ARBA" id="ARBA00023163"/>
    </source>
</evidence>